<evidence type="ECO:0000256" key="6">
    <source>
        <dbReference type="ARBA" id="ARBA00023239"/>
    </source>
</evidence>
<dbReference type="InterPro" id="IPR013785">
    <property type="entry name" value="Aldolase_TIM"/>
</dbReference>
<evidence type="ECO:0000256" key="9">
    <source>
        <dbReference type="HAMAP-Rule" id="MF_01013"/>
    </source>
</evidence>
<dbReference type="InterPro" id="IPR011060">
    <property type="entry name" value="RibuloseP-bd_barrel"/>
</dbReference>
<comment type="caution">
    <text evidence="11">The sequence shown here is derived from an EMBL/GenBank/DDBJ whole genome shotgun (WGS) entry which is preliminary data.</text>
</comment>
<evidence type="ECO:0000256" key="2">
    <source>
        <dbReference type="ARBA" id="ARBA00009667"/>
    </source>
</evidence>
<reference evidence="11 12" key="1">
    <citation type="journal article" date="2016" name="Nat. Commun.">
        <title>Thousands of microbial genomes shed light on interconnected biogeochemical processes in an aquifer system.</title>
        <authorList>
            <person name="Anantharaman K."/>
            <person name="Brown C.T."/>
            <person name="Hug L.A."/>
            <person name="Sharon I."/>
            <person name="Castelle C.J."/>
            <person name="Probst A.J."/>
            <person name="Thomas B.C."/>
            <person name="Singh A."/>
            <person name="Wilkins M.J."/>
            <person name="Karaoz U."/>
            <person name="Brodie E.L."/>
            <person name="Williams K.H."/>
            <person name="Hubbard S.S."/>
            <person name="Banfield J.F."/>
        </authorList>
    </citation>
    <scope>NUCLEOTIDE SEQUENCE [LARGE SCALE GENOMIC DNA]</scope>
</reference>
<keyword evidence="9" id="KW-0963">Cytoplasm</keyword>
<evidence type="ECO:0000256" key="8">
    <source>
        <dbReference type="ARBA" id="ARBA00047838"/>
    </source>
</evidence>
<comment type="function">
    <text evidence="7 9">IGPS catalyzes the conversion of PRFAR and glutamine to IGP, AICAR and glutamate. The HisF subunit catalyzes the cyclization activity that produces IGP and AICAR from PRFAR using the ammonia provided by the HisH subunit.</text>
</comment>
<evidence type="ECO:0000313" key="11">
    <source>
        <dbReference type="EMBL" id="OGH88107.1"/>
    </source>
</evidence>
<protein>
    <recommendedName>
        <fullName evidence="9">Imidazole glycerol phosphate synthase subunit HisF</fullName>
        <ecNumber evidence="9">4.3.2.10</ecNumber>
    </recommendedName>
    <alternativeName>
        <fullName evidence="9">IGP synthase cyclase subunit</fullName>
    </alternativeName>
    <alternativeName>
        <fullName evidence="9">IGP synthase subunit HisF</fullName>
    </alternativeName>
    <alternativeName>
        <fullName evidence="9">ImGP synthase subunit HisF</fullName>
        <shortName evidence="9">IGPS subunit HisF</shortName>
    </alternativeName>
</protein>
<dbReference type="Gene3D" id="3.20.20.70">
    <property type="entry name" value="Aldolase class I"/>
    <property type="match status" value="1"/>
</dbReference>
<dbReference type="UniPathway" id="UPA00031">
    <property type="reaction ID" value="UER00010"/>
</dbReference>
<dbReference type="HAMAP" id="MF_01013">
    <property type="entry name" value="HisF"/>
    <property type="match status" value="1"/>
</dbReference>
<evidence type="ECO:0000256" key="5">
    <source>
        <dbReference type="ARBA" id="ARBA00023102"/>
    </source>
</evidence>
<dbReference type="InterPro" id="IPR006062">
    <property type="entry name" value="His_biosynth"/>
</dbReference>
<dbReference type="PANTHER" id="PTHR21235:SF2">
    <property type="entry name" value="IMIDAZOLE GLYCEROL PHOSPHATE SYNTHASE HISHF"/>
    <property type="match status" value="1"/>
</dbReference>
<evidence type="ECO:0000313" key="12">
    <source>
        <dbReference type="Proteomes" id="UP000177907"/>
    </source>
</evidence>
<comment type="pathway">
    <text evidence="1 9">Amino-acid biosynthesis; L-histidine biosynthesis; L-histidine from 5-phospho-alpha-D-ribose 1-diphosphate: step 5/9.</text>
</comment>
<feature type="active site" evidence="9">
    <location>
        <position position="19"/>
    </location>
</feature>
<dbReference type="Proteomes" id="UP000177907">
    <property type="component" value="Unassembled WGS sequence"/>
</dbReference>
<comment type="subunit">
    <text evidence="3 9">Heterodimer of HisH and HisF.</text>
</comment>
<evidence type="ECO:0000256" key="7">
    <source>
        <dbReference type="ARBA" id="ARBA00025475"/>
    </source>
</evidence>
<dbReference type="CDD" id="cd04731">
    <property type="entry name" value="HisF"/>
    <property type="match status" value="1"/>
</dbReference>
<dbReference type="Pfam" id="PF00977">
    <property type="entry name" value="His_biosynth"/>
    <property type="match status" value="1"/>
</dbReference>
<dbReference type="PANTHER" id="PTHR21235">
    <property type="entry name" value="IMIDAZOLE GLYCEROL PHOSPHATE SYNTHASE SUBUNIT HISF/H IGP SYNTHASE SUBUNIT HISF/H"/>
    <property type="match status" value="1"/>
</dbReference>
<dbReference type="InterPro" id="IPR004651">
    <property type="entry name" value="HisF"/>
</dbReference>
<evidence type="ECO:0000256" key="4">
    <source>
        <dbReference type="ARBA" id="ARBA00022605"/>
    </source>
</evidence>
<feature type="active site" evidence="9">
    <location>
        <position position="138"/>
    </location>
</feature>
<keyword evidence="4 9" id="KW-0028">Amino-acid biosynthesis</keyword>
<comment type="similarity">
    <text evidence="2 9 10">Belongs to the HisA/HisF family.</text>
</comment>
<dbReference type="GO" id="GO:0005737">
    <property type="term" value="C:cytoplasm"/>
    <property type="evidence" value="ECO:0007669"/>
    <property type="project" value="UniProtKB-SubCell"/>
</dbReference>
<dbReference type="GO" id="GO:0000105">
    <property type="term" value="P:L-histidine biosynthetic process"/>
    <property type="evidence" value="ECO:0007669"/>
    <property type="project" value="UniProtKB-UniRule"/>
</dbReference>
<dbReference type="GO" id="GO:0016829">
    <property type="term" value="F:lyase activity"/>
    <property type="evidence" value="ECO:0007669"/>
    <property type="project" value="UniProtKB-KW"/>
</dbReference>
<dbReference type="InterPro" id="IPR050064">
    <property type="entry name" value="IGPS_HisA/HisF"/>
</dbReference>
<dbReference type="SUPFAM" id="SSF51366">
    <property type="entry name" value="Ribulose-phoshate binding barrel"/>
    <property type="match status" value="1"/>
</dbReference>
<evidence type="ECO:0000256" key="1">
    <source>
        <dbReference type="ARBA" id="ARBA00005091"/>
    </source>
</evidence>
<dbReference type="GO" id="GO:0000107">
    <property type="term" value="F:imidazoleglycerol-phosphate synthase activity"/>
    <property type="evidence" value="ECO:0007669"/>
    <property type="project" value="UniProtKB-UniRule"/>
</dbReference>
<evidence type="ECO:0000256" key="10">
    <source>
        <dbReference type="RuleBase" id="RU003657"/>
    </source>
</evidence>
<sequence length="259" mass="28221">MFKYFSRDNLAKRIIPCLDIKDGLVVKGKRFQELAVIGDAVELAKLYSQNGADELVFLDIAATIEKRKTLITLVQKIAKNINIPFTVGGGINSLADVKKLLAAGVDKVSLGSAAVRNPDLVKQIARRFGSQCLVISLDVKRYRDGWRVFIDSGHKPTGVDAVGFARLMEKNGAGELLVNSLDRDGTKRGFDVELLKIIAETVKIPVIASSGAGSKEDFLQAFMSGKADAVLAASVFHYGQIGIKELKKYLKSKNINVRI</sequence>
<name>A0A1F6NW07_9BACT</name>
<comment type="subcellular location">
    <subcellularLocation>
        <location evidence="9">Cytoplasm</location>
    </subcellularLocation>
</comment>
<dbReference type="NCBIfam" id="TIGR00735">
    <property type="entry name" value="hisF"/>
    <property type="match status" value="1"/>
</dbReference>
<organism evidence="11 12">
    <name type="scientific">Candidatus Magasanikbacteria bacterium RIFOXYC2_FULL_42_28</name>
    <dbReference type="NCBI Taxonomy" id="1798704"/>
    <lineage>
        <taxon>Bacteria</taxon>
        <taxon>Candidatus Magasanikiibacteriota</taxon>
    </lineage>
</organism>
<dbReference type="EMBL" id="MFQZ01000007">
    <property type="protein sequence ID" value="OGH88107.1"/>
    <property type="molecule type" value="Genomic_DNA"/>
</dbReference>
<gene>
    <name evidence="9" type="primary">hisF</name>
    <name evidence="11" type="ORF">A3J93_05495</name>
</gene>
<keyword evidence="5 9" id="KW-0368">Histidine biosynthesis</keyword>
<dbReference type="STRING" id="1798704.A3J93_05495"/>
<proteinExistence type="inferred from homology"/>
<keyword evidence="6 9" id="KW-0456">Lyase</keyword>
<evidence type="ECO:0000256" key="3">
    <source>
        <dbReference type="ARBA" id="ARBA00011152"/>
    </source>
</evidence>
<accession>A0A1F6NW07</accession>
<dbReference type="EC" id="4.3.2.10" evidence="9"/>
<comment type="catalytic activity">
    <reaction evidence="8 9">
        <text>5-[(5-phospho-1-deoxy-D-ribulos-1-ylimino)methylamino]-1-(5-phospho-beta-D-ribosyl)imidazole-4-carboxamide + L-glutamine = D-erythro-1-(imidazol-4-yl)glycerol 3-phosphate + 5-amino-1-(5-phospho-beta-D-ribosyl)imidazole-4-carboxamide + L-glutamate + H(+)</text>
        <dbReference type="Rhea" id="RHEA:24793"/>
        <dbReference type="ChEBI" id="CHEBI:15378"/>
        <dbReference type="ChEBI" id="CHEBI:29985"/>
        <dbReference type="ChEBI" id="CHEBI:58278"/>
        <dbReference type="ChEBI" id="CHEBI:58359"/>
        <dbReference type="ChEBI" id="CHEBI:58475"/>
        <dbReference type="ChEBI" id="CHEBI:58525"/>
        <dbReference type="EC" id="4.3.2.10"/>
    </reaction>
</comment>
<dbReference type="AlphaFoldDB" id="A0A1F6NW07"/>